<keyword evidence="2" id="KW-0732">Signal</keyword>
<evidence type="ECO:0000256" key="2">
    <source>
        <dbReference type="SAM" id="SignalP"/>
    </source>
</evidence>
<feature type="transmembrane region" description="Helical" evidence="1">
    <location>
        <begin position="217"/>
        <end position="241"/>
    </location>
</feature>
<evidence type="ECO:0000313" key="3">
    <source>
        <dbReference type="EMBL" id="KAK3246091.1"/>
    </source>
</evidence>
<reference evidence="3 4" key="1">
    <citation type="journal article" date="2015" name="Genome Biol. Evol.">
        <title>Comparative Genomics of a Bacterivorous Green Alga Reveals Evolutionary Causalities and Consequences of Phago-Mixotrophic Mode of Nutrition.</title>
        <authorList>
            <person name="Burns J.A."/>
            <person name="Paasch A."/>
            <person name="Narechania A."/>
            <person name="Kim E."/>
        </authorList>
    </citation>
    <scope>NUCLEOTIDE SEQUENCE [LARGE SCALE GENOMIC DNA]</scope>
    <source>
        <strain evidence="3 4">PLY_AMNH</strain>
    </source>
</reference>
<keyword evidence="1" id="KW-0472">Membrane</keyword>
<evidence type="ECO:0000313" key="4">
    <source>
        <dbReference type="Proteomes" id="UP001190700"/>
    </source>
</evidence>
<feature type="signal peptide" evidence="2">
    <location>
        <begin position="1"/>
        <end position="18"/>
    </location>
</feature>
<comment type="caution">
    <text evidence="3">The sequence shown here is derived from an EMBL/GenBank/DDBJ whole genome shotgun (WGS) entry which is preliminary data.</text>
</comment>
<feature type="transmembrane region" description="Helical" evidence="1">
    <location>
        <begin position="97"/>
        <end position="119"/>
    </location>
</feature>
<keyword evidence="1" id="KW-0812">Transmembrane</keyword>
<accession>A0AAE0C0A4</accession>
<gene>
    <name evidence="3" type="ORF">CYMTET_44312</name>
</gene>
<protein>
    <submittedName>
        <fullName evidence="3">Uncharacterized protein</fullName>
    </submittedName>
</protein>
<dbReference type="AlphaFoldDB" id="A0AAE0C0A4"/>
<feature type="chain" id="PRO_5042068717" evidence="2">
    <location>
        <begin position="19"/>
        <end position="302"/>
    </location>
</feature>
<feature type="transmembrane region" description="Helical" evidence="1">
    <location>
        <begin position="158"/>
        <end position="183"/>
    </location>
</feature>
<keyword evidence="1" id="KW-1133">Transmembrane helix</keyword>
<sequence length="302" mass="34144">MQTHEWVNFMSMLHSVTASLDVWTMVSALTSVYTCVHKEYVYLKGHVLWVPEPCNEGMKDMGFIFAAVSIFAGYNLITCFTQINLVSHYGKCHKERVVYVISALVAFNTSIIIIVGMQHLSMLAEYANHRIYDSIAFIYYIVVCLTGIFAASVRKYPFIVGLILAFFVLIDLVISFLFSAIAFSQLIAPKHGDYGHDGRLCRLFGDDEINEQQIGDLILFAILRMIQVFVNVILLVCISLIRSENRARKQTEGSYGKRAQNGDPLGRSDKVLDLMEEPFVQAPATSTMFKRSTLPRSRVRNV</sequence>
<keyword evidence="4" id="KW-1185">Reference proteome</keyword>
<dbReference type="EMBL" id="LGRX02030095">
    <property type="protein sequence ID" value="KAK3246091.1"/>
    <property type="molecule type" value="Genomic_DNA"/>
</dbReference>
<proteinExistence type="predicted"/>
<evidence type="ECO:0000256" key="1">
    <source>
        <dbReference type="SAM" id="Phobius"/>
    </source>
</evidence>
<feature type="transmembrane region" description="Helical" evidence="1">
    <location>
        <begin position="131"/>
        <end position="151"/>
    </location>
</feature>
<dbReference type="Proteomes" id="UP001190700">
    <property type="component" value="Unassembled WGS sequence"/>
</dbReference>
<feature type="transmembrane region" description="Helical" evidence="1">
    <location>
        <begin position="63"/>
        <end position="85"/>
    </location>
</feature>
<organism evidence="3 4">
    <name type="scientific">Cymbomonas tetramitiformis</name>
    <dbReference type="NCBI Taxonomy" id="36881"/>
    <lineage>
        <taxon>Eukaryota</taxon>
        <taxon>Viridiplantae</taxon>
        <taxon>Chlorophyta</taxon>
        <taxon>Pyramimonadophyceae</taxon>
        <taxon>Pyramimonadales</taxon>
        <taxon>Pyramimonadaceae</taxon>
        <taxon>Cymbomonas</taxon>
    </lineage>
</organism>
<name>A0AAE0C0A4_9CHLO</name>